<protein>
    <recommendedName>
        <fullName evidence="4">DUF2252 domain-containing protein</fullName>
    </recommendedName>
</protein>
<evidence type="ECO:0000313" key="3">
    <source>
        <dbReference type="Proteomes" id="UP000197019"/>
    </source>
</evidence>
<dbReference type="Proteomes" id="UP000197019">
    <property type="component" value="Chromosome"/>
</dbReference>
<evidence type="ECO:0000313" key="2">
    <source>
        <dbReference type="EMBL" id="ASF47131.1"/>
    </source>
</evidence>
<dbReference type="PANTHER" id="PTHR39441">
    <property type="entry name" value="DUF2252 DOMAIN-CONTAINING PROTEIN"/>
    <property type="match status" value="1"/>
</dbReference>
<keyword evidence="3" id="KW-1185">Reference proteome</keyword>
<dbReference type="KEGG" id="mpsy:CEK71_14225"/>
<dbReference type="Pfam" id="PF10009">
    <property type="entry name" value="DUF2252"/>
    <property type="match status" value="1"/>
</dbReference>
<dbReference type="InterPro" id="IPR018721">
    <property type="entry name" value="DUF2252"/>
</dbReference>
<feature type="signal peptide" evidence="1">
    <location>
        <begin position="1"/>
        <end position="26"/>
    </location>
</feature>
<dbReference type="AlphaFoldDB" id="A0A1Z4C0U5"/>
<dbReference type="EMBL" id="CP022129">
    <property type="protein sequence ID" value="ASF47131.1"/>
    <property type="molecule type" value="Genomic_DNA"/>
</dbReference>
<sequence>MTLRNIVAAGLILASLASIAPSTAEAAASRKAWLVQQIYNYNHPFAANLPTELATKMTKMSVSAFSFYRGTAHLFYVDTKNTVSWPASLYTNTTTNGVWLEGDLHMQNMGGSRDANGNAVFDSNDFDEGYWGSYTWDLRRMAVAILLAAEENAISSSDRQTLVKNFIDSYATQMAAFKGNDNELTYRLTTSNTNGVVKDTIQAADGKTRSNLLAKYTTVSSGLRYFQTISGSLQPVNSSTFSALNSAMSGYISSIAASKRYSNSYYLLKDAALRLGSGTGSLGRYRYYLLIEGPTSATSDDVILEMKQETNSAVSLAAAGNMPTWVYDSHNGERAIKSMKALLSNTDVLAGYTTMSSLPFALSERSPYQEDFDYTLLTTYTKFNDAVNYMGAILAKDHALADKDYDATLIPYSMDKEITDVINGNVSGLKTETLNYALNYAAQVKQDYADFVSAKNSGLTLY</sequence>
<name>A0A1Z4C0U5_9GAMM</name>
<reference evidence="2 3" key="1">
    <citation type="submission" date="2017-06" db="EMBL/GenBank/DDBJ databases">
        <title>Genome Sequencing of the methanotroph Methylovulum psychrotolerants str. HV10-M2 isolated from a high-altitude environment.</title>
        <authorList>
            <person name="Mateos-Rivera A."/>
        </authorList>
    </citation>
    <scope>NUCLEOTIDE SEQUENCE [LARGE SCALE GENOMIC DNA]</scope>
    <source>
        <strain evidence="2 3">HV10_M2</strain>
    </source>
</reference>
<dbReference type="RefSeq" id="WP_088620003.1">
    <property type="nucleotide sequence ID" value="NZ_CP022129.1"/>
</dbReference>
<evidence type="ECO:0000256" key="1">
    <source>
        <dbReference type="SAM" id="SignalP"/>
    </source>
</evidence>
<dbReference type="PANTHER" id="PTHR39441:SF1">
    <property type="entry name" value="DUF2252 DOMAIN-CONTAINING PROTEIN"/>
    <property type="match status" value="1"/>
</dbReference>
<proteinExistence type="predicted"/>
<feature type="chain" id="PRO_5012418935" description="DUF2252 domain-containing protein" evidence="1">
    <location>
        <begin position="27"/>
        <end position="462"/>
    </location>
</feature>
<keyword evidence="1" id="KW-0732">Signal</keyword>
<evidence type="ECO:0008006" key="4">
    <source>
        <dbReference type="Google" id="ProtNLM"/>
    </source>
</evidence>
<organism evidence="2 3">
    <name type="scientific">Methylovulum psychrotolerans</name>
    <dbReference type="NCBI Taxonomy" id="1704499"/>
    <lineage>
        <taxon>Bacteria</taxon>
        <taxon>Pseudomonadati</taxon>
        <taxon>Pseudomonadota</taxon>
        <taxon>Gammaproteobacteria</taxon>
        <taxon>Methylococcales</taxon>
        <taxon>Methylococcaceae</taxon>
        <taxon>Methylovulum</taxon>
    </lineage>
</organism>
<accession>A0A1Z4C0U5</accession>
<dbReference type="OrthoDB" id="1491115at2"/>
<gene>
    <name evidence="2" type="ORF">CEK71_14225</name>
</gene>